<reference evidence="11 12" key="1">
    <citation type="submission" date="2015-01" db="EMBL/GenBank/DDBJ databases">
        <title>The Genome Sequence of Exophiala oligosperma CBS72588.</title>
        <authorList>
            <consortium name="The Broad Institute Genomics Platform"/>
            <person name="Cuomo C."/>
            <person name="de Hoog S."/>
            <person name="Gorbushina A."/>
            <person name="Stielow B."/>
            <person name="Teixiera M."/>
            <person name="Abouelleil A."/>
            <person name="Chapman S.B."/>
            <person name="Priest M."/>
            <person name="Young S.K."/>
            <person name="Wortman J."/>
            <person name="Nusbaum C."/>
            <person name="Birren B."/>
        </authorList>
    </citation>
    <scope>NUCLEOTIDE SEQUENCE [LARGE SCALE GENOMIC DNA]</scope>
    <source>
        <strain evidence="11 12">CBS 72588</strain>
    </source>
</reference>
<evidence type="ECO:0000256" key="5">
    <source>
        <dbReference type="ARBA" id="ARBA00022989"/>
    </source>
</evidence>
<sequence length="544" mass="60252">MASVRGTAEPPLKLMDLPRVHEEENAHGREDMTTLADALRGHKPNPWGPGYLRLYGICGLLYLCSTMNGFDGQLMGSINAMKSFTDYYNLPSEGSSATGIVFAIFQVGQMAGALFTWVADWRGRRVPIFGGCLLTCVGAVITATSPTLSGFIGGRFLLSFGATVATVAAPMYLIEIVPPQYRGTIAGLYNTLYYLGAIIATCAVYGSNLHLLDKGTIAWRLSLWLQMICPGTVCLGVFFCPESPRWLIGAEEYEEARRIIIDLHTNGNLDHPLVELEMKEMVQSLAEVNPLTWRNFLDFRTLFNSRSRRYRMMLNISFSWFGQFSGNNVASYYLPYLVANVGITSTNTQLLLNVVYAVSGWIPAMIGARLHDVVGRRKMLMGVTLGMSICLAITAGTASGYVHTGSRISSSASIAFIYIFGAIFALAMTSMQPIYPAEVLSNEMRAKGMTIYQLTAGVASFVNTFAAPVALKNIKFWFYAFFAFWDLFEFCFIYLFYVETKGRTLEELDDIFEARNPRKASIAKIPVKRIRVSELDHGKVGNEA</sequence>
<dbReference type="Proteomes" id="UP000053342">
    <property type="component" value="Unassembled WGS sequence"/>
</dbReference>
<keyword evidence="4 9" id="KW-0812">Transmembrane</keyword>
<dbReference type="AlphaFoldDB" id="A0A0D2C3H1"/>
<dbReference type="RefSeq" id="XP_016264543.1">
    <property type="nucleotide sequence ID" value="XM_016406337.1"/>
</dbReference>
<organism evidence="11 12">
    <name type="scientific">Exophiala oligosperma</name>
    <dbReference type="NCBI Taxonomy" id="215243"/>
    <lineage>
        <taxon>Eukaryota</taxon>
        <taxon>Fungi</taxon>
        <taxon>Dikarya</taxon>
        <taxon>Ascomycota</taxon>
        <taxon>Pezizomycotina</taxon>
        <taxon>Eurotiomycetes</taxon>
        <taxon>Chaetothyriomycetidae</taxon>
        <taxon>Chaetothyriales</taxon>
        <taxon>Herpotrichiellaceae</taxon>
        <taxon>Exophiala</taxon>
    </lineage>
</organism>
<accession>A0A0D2C3H1</accession>
<dbReference type="PANTHER" id="PTHR48022:SF70">
    <property type="entry name" value="MONOSACCHARIDE TRANSPORTER, PUTATIVE (AFU_ORTHOLOGUE AFUA_5G14540)-RELATED"/>
    <property type="match status" value="1"/>
</dbReference>
<feature type="transmembrane region" description="Helical" evidence="9">
    <location>
        <begin position="50"/>
        <end position="70"/>
    </location>
</feature>
<comment type="similarity">
    <text evidence="2 7">Belongs to the major facilitator superfamily. Sugar transporter (TC 2.A.1.1) family.</text>
</comment>
<dbReference type="OrthoDB" id="6133115at2759"/>
<keyword evidence="5 9" id="KW-1133">Transmembrane helix</keyword>
<dbReference type="SUPFAM" id="SSF103473">
    <property type="entry name" value="MFS general substrate transporter"/>
    <property type="match status" value="1"/>
</dbReference>
<dbReference type="HOGENOM" id="CLU_001265_30_13_1"/>
<dbReference type="InterPro" id="IPR020846">
    <property type="entry name" value="MFS_dom"/>
</dbReference>
<dbReference type="InterPro" id="IPR050360">
    <property type="entry name" value="MFS_Sugar_Transporters"/>
</dbReference>
<evidence type="ECO:0000313" key="11">
    <source>
        <dbReference type="EMBL" id="KIW44327.1"/>
    </source>
</evidence>
<evidence type="ECO:0000256" key="3">
    <source>
        <dbReference type="ARBA" id="ARBA00022448"/>
    </source>
</evidence>
<evidence type="ECO:0000259" key="10">
    <source>
        <dbReference type="PROSITE" id="PS50850"/>
    </source>
</evidence>
<feature type="transmembrane region" description="Helical" evidence="9">
    <location>
        <begin position="218"/>
        <end position="240"/>
    </location>
</feature>
<gene>
    <name evidence="11" type="ORF">PV06_05343</name>
</gene>
<comment type="subcellular location">
    <subcellularLocation>
        <location evidence="1">Membrane</location>
        <topology evidence="1">Multi-pass membrane protein</topology>
    </subcellularLocation>
</comment>
<feature type="transmembrane region" description="Helical" evidence="9">
    <location>
        <begin position="156"/>
        <end position="174"/>
    </location>
</feature>
<dbReference type="Pfam" id="PF00083">
    <property type="entry name" value="Sugar_tr"/>
    <property type="match status" value="1"/>
</dbReference>
<dbReference type="PROSITE" id="PS50850">
    <property type="entry name" value="MFS"/>
    <property type="match status" value="1"/>
</dbReference>
<feature type="transmembrane region" description="Helical" evidence="9">
    <location>
        <begin position="186"/>
        <end position="206"/>
    </location>
</feature>
<evidence type="ECO:0000256" key="2">
    <source>
        <dbReference type="ARBA" id="ARBA00010992"/>
    </source>
</evidence>
<feature type="transmembrane region" description="Helical" evidence="9">
    <location>
        <begin position="450"/>
        <end position="470"/>
    </location>
</feature>
<feature type="compositionally biased region" description="Basic and acidic residues" evidence="8">
    <location>
        <begin position="16"/>
        <end position="30"/>
    </location>
</feature>
<evidence type="ECO:0000256" key="4">
    <source>
        <dbReference type="ARBA" id="ARBA00022692"/>
    </source>
</evidence>
<dbReference type="GeneID" id="27357417"/>
<keyword evidence="6 9" id="KW-0472">Membrane</keyword>
<dbReference type="EMBL" id="KN847335">
    <property type="protein sequence ID" value="KIW44327.1"/>
    <property type="molecule type" value="Genomic_DNA"/>
</dbReference>
<feature type="transmembrane region" description="Helical" evidence="9">
    <location>
        <begin position="312"/>
        <end position="330"/>
    </location>
</feature>
<dbReference type="InterPro" id="IPR005828">
    <property type="entry name" value="MFS_sugar_transport-like"/>
</dbReference>
<dbReference type="PANTHER" id="PTHR48022">
    <property type="entry name" value="PLASTIDIC GLUCOSE TRANSPORTER 4"/>
    <property type="match status" value="1"/>
</dbReference>
<evidence type="ECO:0000256" key="7">
    <source>
        <dbReference type="RuleBase" id="RU003346"/>
    </source>
</evidence>
<dbReference type="InterPro" id="IPR003663">
    <property type="entry name" value="Sugar/inositol_transpt"/>
</dbReference>
<dbReference type="Gene3D" id="1.20.1250.20">
    <property type="entry name" value="MFS general substrate transporter like domains"/>
    <property type="match status" value="1"/>
</dbReference>
<evidence type="ECO:0000256" key="1">
    <source>
        <dbReference type="ARBA" id="ARBA00004141"/>
    </source>
</evidence>
<feature type="transmembrane region" description="Helical" evidence="9">
    <location>
        <begin position="380"/>
        <end position="402"/>
    </location>
</feature>
<evidence type="ECO:0000313" key="12">
    <source>
        <dbReference type="Proteomes" id="UP000053342"/>
    </source>
</evidence>
<dbReference type="FunFam" id="1.20.1250.20:FF:000134">
    <property type="entry name" value="MFS sugar transporter protein"/>
    <property type="match status" value="1"/>
</dbReference>
<keyword evidence="12" id="KW-1185">Reference proteome</keyword>
<feature type="transmembrane region" description="Helical" evidence="9">
    <location>
        <begin position="126"/>
        <end position="144"/>
    </location>
</feature>
<name>A0A0D2C3H1_9EURO</name>
<protein>
    <recommendedName>
        <fullName evidence="10">Major facilitator superfamily (MFS) profile domain-containing protein</fullName>
    </recommendedName>
</protein>
<evidence type="ECO:0000256" key="8">
    <source>
        <dbReference type="SAM" id="MobiDB-lite"/>
    </source>
</evidence>
<keyword evidence="3 7" id="KW-0813">Transport</keyword>
<feature type="transmembrane region" description="Helical" evidence="9">
    <location>
        <begin position="408"/>
        <end position="429"/>
    </location>
</feature>
<feature type="transmembrane region" description="Helical" evidence="9">
    <location>
        <begin position="476"/>
        <end position="497"/>
    </location>
</feature>
<dbReference type="GO" id="GO:0005351">
    <property type="term" value="F:carbohydrate:proton symporter activity"/>
    <property type="evidence" value="ECO:0007669"/>
    <property type="project" value="TreeGrafter"/>
</dbReference>
<feature type="transmembrane region" description="Helical" evidence="9">
    <location>
        <begin position="97"/>
        <end position="119"/>
    </location>
</feature>
<dbReference type="InterPro" id="IPR036259">
    <property type="entry name" value="MFS_trans_sf"/>
</dbReference>
<feature type="domain" description="Major facilitator superfamily (MFS) profile" evidence="10">
    <location>
        <begin position="57"/>
        <end position="501"/>
    </location>
</feature>
<evidence type="ECO:0000256" key="6">
    <source>
        <dbReference type="ARBA" id="ARBA00023136"/>
    </source>
</evidence>
<evidence type="ECO:0000256" key="9">
    <source>
        <dbReference type="SAM" id="Phobius"/>
    </source>
</evidence>
<dbReference type="NCBIfam" id="TIGR00879">
    <property type="entry name" value="SP"/>
    <property type="match status" value="1"/>
</dbReference>
<dbReference type="GO" id="GO:0016020">
    <property type="term" value="C:membrane"/>
    <property type="evidence" value="ECO:0007669"/>
    <property type="project" value="UniProtKB-SubCell"/>
</dbReference>
<feature type="region of interest" description="Disordered" evidence="8">
    <location>
        <begin position="1"/>
        <end position="30"/>
    </location>
</feature>
<dbReference type="VEuPathDB" id="FungiDB:PV06_05343"/>
<feature type="transmembrane region" description="Helical" evidence="9">
    <location>
        <begin position="350"/>
        <end position="368"/>
    </location>
</feature>
<proteinExistence type="inferred from homology"/>